<feature type="compositionally biased region" description="Polar residues" evidence="10">
    <location>
        <begin position="1549"/>
        <end position="1580"/>
    </location>
</feature>
<proteinExistence type="inferred from homology"/>
<accession>A0A8R1U2U9</accession>
<dbReference type="FunFam" id="1.10.10.60:FF:000012">
    <property type="entry name" value="Metastasis-associated 1 family, member 3"/>
    <property type="match status" value="1"/>
</dbReference>
<feature type="region of interest" description="Disordered" evidence="10">
    <location>
        <begin position="260"/>
        <end position="282"/>
    </location>
</feature>
<evidence type="ECO:0000256" key="10">
    <source>
        <dbReference type="SAM" id="MobiDB-lite"/>
    </source>
</evidence>
<dbReference type="GO" id="GO:0006357">
    <property type="term" value="P:regulation of transcription by RNA polymerase II"/>
    <property type="evidence" value="ECO:0007669"/>
    <property type="project" value="TreeGrafter"/>
</dbReference>
<dbReference type="GO" id="GO:0000785">
    <property type="term" value="C:chromatin"/>
    <property type="evidence" value="ECO:0007669"/>
    <property type="project" value="TreeGrafter"/>
</dbReference>
<dbReference type="EMBL" id="CMVM020000284">
    <property type="status" value="NOT_ANNOTATED_CDS"/>
    <property type="molecule type" value="Genomic_DNA"/>
</dbReference>
<dbReference type="InterPro" id="IPR009057">
    <property type="entry name" value="Homeodomain-like_sf"/>
</dbReference>
<feature type="coiled-coil region" evidence="9">
    <location>
        <begin position="45"/>
        <end position="133"/>
    </location>
</feature>
<dbReference type="Proteomes" id="UP000024404">
    <property type="component" value="Unassembled WGS sequence"/>
</dbReference>
<reference evidence="14" key="1">
    <citation type="submission" date="2013-10" db="EMBL/GenBank/DDBJ databases">
        <title>Genome sequencing of Onchocerca volvulus.</title>
        <authorList>
            <person name="Cotton J."/>
            <person name="Tsai J."/>
            <person name="Stanley E."/>
            <person name="Tracey A."/>
            <person name="Holroyd N."/>
            <person name="Lustigman S."/>
            <person name="Berriman M."/>
        </authorList>
    </citation>
    <scope>NUCLEOTIDE SEQUENCE</scope>
</reference>
<dbReference type="SUPFAM" id="SSF46689">
    <property type="entry name" value="Homeodomain-like"/>
    <property type="match status" value="2"/>
</dbReference>
<dbReference type="Pfam" id="PF00249">
    <property type="entry name" value="Myb_DNA-binding"/>
    <property type="match status" value="1"/>
</dbReference>
<keyword evidence="9" id="KW-0175">Coiled coil</keyword>
<dbReference type="InterPro" id="IPR017884">
    <property type="entry name" value="SANT_dom"/>
</dbReference>
<evidence type="ECO:0000256" key="1">
    <source>
        <dbReference type="ARBA" id="ARBA00004123"/>
    </source>
</evidence>
<dbReference type="PROSITE" id="PS51293">
    <property type="entry name" value="SANT"/>
    <property type="match status" value="1"/>
</dbReference>
<sequence length="1893" mass="208243">MFPTSNPPFTTPNAQQNVNNSMNLAAALYLHPSLGIANQAYTQFYQQAQSQVQLTQQQQQQQQLQRQFEQLVVAQAAQNAHVHLQAIQQQQQQQQHAFQNQQAQAQNQQKMQVAQQQAQLQQSQAQAVQIQRLNALRQSNQHMSHSHSIRGSMPNIVKSRQEIQTEADARRRRSLIADFMVAPNPATFLDERRRSDSISSGVFGEMRRSETMGSEFSVIADETTERKKNSITDHLEAVEKEKKFVDSQITIIQRKKEQYESELAKISSDSTDNDKENDDTAEDIDSMSLVERIYAENRKKAFRTEAQMPTTLAPSSATIPQYRNPWDSPLVQQTIERYKTVKPYLVKMLTEHRQNDLLAQKYQIEKYNMLYAEWLKKDERYCKSQKKVARDEKHREIFEKTFPELKKTREERERCGRVGLLSGEQLEQDEEYKRRCAAAALPPMMMNSRMRNAPFYIDLNGVVADALDDHNAHIEYFLGKWTDDEKQTFREQIVTYGKNFAAIAEFLDRKSVKDCVLYYYLTKKRQNYKALMGKKRKKPPRCYKPPVMPRLEEIALKAPQDANDVTIVGSRELECCICKAKINSGSNTGRILTRLTLDASGYDASSANEIDICVCQKCKAKGIKPKTVTRCQIGTCHNPRRKVKPTRPMPVKWKLITDEQKQFLMHQMLIPEDILKCCPACHKKISKQLDMLIAGELEEEMALWQKSSDVIWSAEEVEILHATVSSLGGKDWDTVVEKMGNKYSVKQCREQYEKIRVMESVKKEAESEDDVSEDDRENPQLHEATAKVKNDIAGVELDPSGESSATLSADETANQDDCVILLPSNAKSPSTYLYKPRFRGTSGLNSEIPILSASNSHLDLSQVRKESEVMPSPLTCRKSDASASSSSDLSNMDDVAKTTSLPLQSSFGGSALLATLTSSTPDSIPARPSAQVEIDRLPQCSVSITRSSTSAVTQSVSSALGNIVRGSITQGTPVMRSSSSPTPNNDLLEKVKQMQMLSAGTVATGASLAAAVAAASNIVTSSTPPLLTPTLQSNANAAAALPFLQNPLAAAAAAFPTAASDPNMSSLAAFYNQLAALDPTMQYAMTVKIMQQAAQQHEYERRLAALRASSVVDQYRQQALTLGLSEQQQQQQMQNSQQQQMNALANDQAKLLLWQQLIQQSTNMKPLQQQQQLPQTISQSVNLQRTAVANTLLAATSASTNVRPAVADHLSGQSNAEQQQQQRKQLIASATVSSTIPTNMSGRVATGSTEAERASMQPLSSTTSQLYNDFRNAEQMRKELDESVRQLEAQQKLQDEIRYIEQQRRRVVEEEARISDELSRVSEIEYPRAVRSQDGEAARVHLQAIERLKERRTAVQHYLRAYDEGLKALSGRNALTSASPSGVIVRGVGDERTTTSGGPVSKGAMKEFPPSVTRIGVTLSSTQAVSGQSLIGIKRTLNDSALATAVEGRLTGQSASNDSVTSEGSTTNRRSRVDPLVCRKGLDSTMFDSGQTSHFRAHGHNILIDEEFNRTEHRNLQSSCEIKRKSGIHTVYLPSLSDVHHAPSVKISATNQKRIGSPTLTAASNFSCTTPNNSAPTSPHQQPPAVSAAAISGTSPTQQQQLHYPHFMPTLSQHQTRFSSSQATSASCTAAASPHTLSAAAILGRPSVSPVNSYSSGIRTPVSTLVSPRTPLSINPNLSSSHSAHVSPRNSSGVRVPTPTASSPFQMSILGTLSPNVSSQNISSSPTFQTPAAVPGNMLNASVASLLVTTSVDINDNDAKTTLTAENEEKPTLVENQQRSESVAVVNYEPLSPDTSDSAPTCQTDSSSDQATNLPLFSFLNLPDNGNVTLSASTIRPVTSSPEDSSPNTRNISTANIIPSQLITTAITTSGSMVLPSKPPPQPTYEPLSDDDD</sequence>
<dbReference type="EnsemblMetazoa" id="OVOC9617.1">
    <property type="protein sequence ID" value="OVOC9617.1"/>
    <property type="gene ID" value="WBGene00246426"/>
</dbReference>
<keyword evidence="5" id="KW-0863">Zinc-finger</keyword>
<organism evidence="13 14">
    <name type="scientific">Onchocerca volvulus</name>
    <dbReference type="NCBI Taxonomy" id="6282"/>
    <lineage>
        <taxon>Eukaryota</taxon>
        <taxon>Metazoa</taxon>
        <taxon>Ecdysozoa</taxon>
        <taxon>Nematoda</taxon>
        <taxon>Chromadorea</taxon>
        <taxon>Rhabditida</taxon>
        <taxon>Spirurina</taxon>
        <taxon>Spiruromorpha</taxon>
        <taxon>Filarioidea</taxon>
        <taxon>Onchocercidae</taxon>
        <taxon>Onchocerca</taxon>
    </lineage>
</organism>
<dbReference type="GO" id="GO:0005654">
    <property type="term" value="C:nucleoplasm"/>
    <property type="evidence" value="ECO:0007669"/>
    <property type="project" value="UniProtKB-ARBA"/>
</dbReference>
<reference evidence="13" key="2">
    <citation type="submission" date="2022-06" db="UniProtKB">
        <authorList>
            <consortium name="EnsemblMetazoa"/>
        </authorList>
    </citation>
    <scope>IDENTIFICATION</scope>
</reference>
<keyword evidence="7" id="KW-0238">DNA-binding</keyword>
<dbReference type="AlphaFoldDB" id="A0A8R1U2U9"/>
<comment type="subcellular location">
    <subcellularLocation>
        <location evidence="1">Nucleus</location>
    </subcellularLocation>
</comment>
<evidence type="ECO:0000256" key="2">
    <source>
        <dbReference type="ARBA" id="ARBA00010097"/>
    </source>
</evidence>
<dbReference type="SMART" id="SM00717">
    <property type="entry name" value="SANT"/>
    <property type="match status" value="2"/>
</dbReference>
<evidence type="ECO:0000256" key="5">
    <source>
        <dbReference type="ARBA" id="ARBA00022771"/>
    </source>
</evidence>
<keyword evidence="3" id="KW-0678">Repressor</keyword>
<evidence type="ECO:0000256" key="3">
    <source>
        <dbReference type="ARBA" id="ARBA00022491"/>
    </source>
</evidence>
<keyword evidence="8" id="KW-0539">Nucleus</keyword>
<feature type="region of interest" description="Disordered" evidence="10">
    <location>
        <begin position="1834"/>
        <end position="1855"/>
    </location>
</feature>
<dbReference type="PROSITE" id="PS50090">
    <property type="entry name" value="MYB_LIKE"/>
    <property type="match status" value="1"/>
</dbReference>
<keyword evidence="14" id="KW-1185">Reference proteome</keyword>
<dbReference type="InterPro" id="IPR051571">
    <property type="entry name" value="N-CoR_corepressor"/>
</dbReference>
<dbReference type="GO" id="GO:0008270">
    <property type="term" value="F:zinc ion binding"/>
    <property type="evidence" value="ECO:0007669"/>
    <property type="project" value="UniProtKB-KW"/>
</dbReference>
<feature type="region of interest" description="Disordered" evidence="10">
    <location>
        <begin position="1674"/>
        <end position="1699"/>
    </location>
</feature>
<evidence type="ECO:0000313" key="13">
    <source>
        <dbReference type="EnsemblMetazoa" id="OVOC9617.1"/>
    </source>
</evidence>
<evidence type="ECO:0000259" key="12">
    <source>
        <dbReference type="PROSITE" id="PS51293"/>
    </source>
</evidence>
<protein>
    <recommendedName>
        <fullName evidence="15">SANT domain-containing protein</fullName>
    </recommendedName>
</protein>
<keyword evidence="6" id="KW-0862">Zinc</keyword>
<evidence type="ECO:0000313" key="14">
    <source>
        <dbReference type="Proteomes" id="UP000024404"/>
    </source>
</evidence>
<name>A0A8R1U2U9_ONCVO</name>
<feature type="region of interest" description="Disordered" evidence="10">
    <location>
        <begin position="1549"/>
        <end position="1599"/>
    </location>
</feature>
<evidence type="ECO:0000256" key="9">
    <source>
        <dbReference type="SAM" id="Coils"/>
    </source>
</evidence>
<feature type="coiled-coil region" evidence="9">
    <location>
        <begin position="1270"/>
        <end position="1320"/>
    </location>
</feature>
<dbReference type="PANTHER" id="PTHR13992:SF39">
    <property type="entry name" value="SMRTER, ISOFORM G"/>
    <property type="match status" value="1"/>
</dbReference>
<feature type="compositionally biased region" description="Polar residues" evidence="10">
    <location>
        <begin position="1451"/>
        <end position="1468"/>
    </location>
</feature>
<feature type="region of interest" description="Disordered" evidence="10">
    <location>
        <begin position="1762"/>
        <end position="1810"/>
    </location>
</feature>
<evidence type="ECO:0000256" key="7">
    <source>
        <dbReference type="ARBA" id="ARBA00023125"/>
    </source>
</evidence>
<feature type="compositionally biased region" description="Polar residues" evidence="10">
    <location>
        <begin position="1793"/>
        <end position="1810"/>
    </location>
</feature>
<dbReference type="Gene3D" id="1.10.10.60">
    <property type="entry name" value="Homeodomain-like"/>
    <property type="match status" value="2"/>
</dbReference>
<dbReference type="CDD" id="cd00167">
    <property type="entry name" value="SANT"/>
    <property type="match status" value="1"/>
</dbReference>
<feature type="region of interest" description="Disordered" evidence="10">
    <location>
        <begin position="1451"/>
        <end position="1471"/>
    </location>
</feature>
<feature type="compositionally biased region" description="Polar residues" evidence="10">
    <location>
        <begin position="1228"/>
        <end position="1249"/>
    </location>
</feature>
<evidence type="ECO:0000256" key="6">
    <source>
        <dbReference type="ARBA" id="ARBA00022833"/>
    </source>
</evidence>
<feature type="domain" description="Myb-like" evidence="11">
    <location>
        <begin position="712"/>
        <end position="756"/>
    </location>
</feature>
<feature type="region of interest" description="Disordered" evidence="10">
    <location>
        <begin position="1388"/>
        <end position="1407"/>
    </location>
</feature>
<dbReference type="InterPro" id="IPR001005">
    <property type="entry name" value="SANT/Myb"/>
</dbReference>
<evidence type="ECO:0000256" key="4">
    <source>
        <dbReference type="ARBA" id="ARBA00022723"/>
    </source>
</evidence>
<feature type="compositionally biased region" description="Low complexity" evidence="10">
    <location>
        <begin position="881"/>
        <end position="890"/>
    </location>
</feature>
<feature type="domain" description="SANT" evidence="12">
    <location>
        <begin position="480"/>
        <end position="527"/>
    </location>
</feature>
<evidence type="ECO:0008006" key="15">
    <source>
        <dbReference type="Google" id="ProtNLM"/>
    </source>
</evidence>
<evidence type="ECO:0000256" key="8">
    <source>
        <dbReference type="ARBA" id="ARBA00023242"/>
    </source>
</evidence>
<feature type="region of interest" description="Disordered" evidence="10">
    <location>
        <begin position="862"/>
        <end position="893"/>
    </location>
</feature>
<dbReference type="GO" id="GO:0003677">
    <property type="term" value="F:DNA binding"/>
    <property type="evidence" value="ECO:0007669"/>
    <property type="project" value="UniProtKB-KW"/>
</dbReference>
<dbReference type="GO" id="GO:0032991">
    <property type="term" value="C:protein-containing complex"/>
    <property type="evidence" value="ECO:0007669"/>
    <property type="project" value="UniProtKB-ARBA"/>
</dbReference>
<comment type="similarity">
    <text evidence="2">Belongs to the N-CoR nuclear receptor corepressors family.</text>
</comment>
<feature type="region of interest" description="Disordered" evidence="10">
    <location>
        <begin position="1870"/>
        <end position="1893"/>
    </location>
</feature>
<feature type="region of interest" description="Disordered" evidence="10">
    <location>
        <begin position="1209"/>
        <end position="1265"/>
    </location>
</feature>
<keyword evidence="4" id="KW-0479">Metal-binding</keyword>
<dbReference type="PANTHER" id="PTHR13992">
    <property type="entry name" value="NUCLEAR RECEPTOR CO-REPRESSOR RELATED NCOR"/>
    <property type="match status" value="1"/>
</dbReference>
<evidence type="ECO:0000259" key="11">
    <source>
        <dbReference type="PROSITE" id="PS50090"/>
    </source>
</evidence>
<dbReference type="OMA" id="CCPACHK"/>